<evidence type="ECO:0000313" key="2">
    <source>
        <dbReference type="EMBL" id="CAI6359773.1"/>
    </source>
</evidence>
<accession>A0AAV0WVQ3</accession>
<feature type="region of interest" description="Disordered" evidence="1">
    <location>
        <begin position="122"/>
        <end position="145"/>
    </location>
</feature>
<evidence type="ECO:0000313" key="3">
    <source>
        <dbReference type="Proteomes" id="UP001160148"/>
    </source>
</evidence>
<feature type="compositionally biased region" description="Basic and acidic residues" evidence="1">
    <location>
        <begin position="1"/>
        <end position="23"/>
    </location>
</feature>
<keyword evidence="3" id="KW-1185">Reference proteome</keyword>
<name>A0AAV0WVQ3_9HEMI</name>
<dbReference type="EMBL" id="CARXXK010000002">
    <property type="protein sequence ID" value="CAI6359773.1"/>
    <property type="molecule type" value="Genomic_DNA"/>
</dbReference>
<reference evidence="2 3" key="1">
    <citation type="submission" date="2023-01" db="EMBL/GenBank/DDBJ databases">
        <authorList>
            <person name="Whitehead M."/>
        </authorList>
    </citation>
    <scope>NUCLEOTIDE SEQUENCE [LARGE SCALE GENOMIC DNA]</scope>
</reference>
<evidence type="ECO:0000256" key="1">
    <source>
        <dbReference type="SAM" id="MobiDB-lite"/>
    </source>
</evidence>
<protein>
    <submittedName>
        <fullName evidence="2">Uncharacterized protein</fullName>
    </submittedName>
</protein>
<sequence length="188" mass="21394">MQRGDHERVLTPTKSGRDSRIEQKWQGSTTQPPPTKASGKGQQSISSTKREGKPTSHRKTWTLPAKRENQKTQFGKYPVPSNSGFSQNPTYRFFPIPTHHECRENPSRTVDAKNQYQGKSIKANGQRTSPKYYGRRSIQGGGAAKPTAIRRVLNTKLAKFRGTFLHAREQRFNRVPQPVSLPRQYYGK</sequence>
<organism evidence="2 3">
    <name type="scientific">Macrosiphum euphorbiae</name>
    <name type="common">potato aphid</name>
    <dbReference type="NCBI Taxonomy" id="13131"/>
    <lineage>
        <taxon>Eukaryota</taxon>
        <taxon>Metazoa</taxon>
        <taxon>Ecdysozoa</taxon>
        <taxon>Arthropoda</taxon>
        <taxon>Hexapoda</taxon>
        <taxon>Insecta</taxon>
        <taxon>Pterygota</taxon>
        <taxon>Neoptera</taxon>
        <taxon>Paraneoptera</taxon>
        <taxon>Hemiptera</taxon>
        <taxon>Sternorrhyncha</taxon>
        <taxon>Aphidomorpha</taxon>
        <taxon>Aphidoidea</taxon>
        <taxon>Aphididae</taxon>
        <taxon>Macrosiphini</taxon>
        <taxon>Macrosiphum</taxon>
    </lineage>
</organism>
<proteinExistence type="predicted"/>
<comment type="caution">
    <text evidence="2">The sequence shown here is derived from an EMBL/GenBank/DDBJ whole genome shotgun (WGS) entry which is preliminary data.</text>
</comment>
<dbReference type="Proteomes" id="UP001160148">
    <property type="component" value="Unassembled WGS sequence"/>
</dbReference>
<feature type="compositionally biased region" description="Polar residues" evidence="1">
    <location>
        <begin position="80"/>
        <end position="90"/>
    </location>
</feature>
<feature type="region of interest" description="Disordered" evidence="1">
    <location>
        <begin position="1"/>
        <end position="109"/>
    </location>
</feature>
<gene>
    <name evidence="2" type="ORF">MEUPH1_LOCUS15151</name>
</gene>
<dbReference type="AlphaFoldDB" id="A0AAV0WVQ3"/>